<reference evidence="7" key="1">
    <citation type="submission" date="2016-10" db="EMBL/GenBank/DDBJ databases">
        <authorList>
            <person name="Varghese N."/>
            <person name="Submissions S."/>
        </authorList>
    </citation>
    <scope>NUCLEOTIDE SEQUENCE [LARGE SCALE GENOMIC DNA]</scope>
    <source>
        <strain evidence="7">DSM 21580</strain>
    </source>
</reference>
<keyword evidence="2 5" id="KW-0812">Transmembrane</keyword>
<dbReference type="SUPFAM" id="SSF90123">
    <property type="entry name" value="ABC transporter transmembrane region"/>
    <property type="match status" value="1"/>
</dbReference>
<gene>
    <name evidence="6" type="ORF">SAMN05421847_2920</name>
</gene>
<dbReference type="Gene3D" id="2.40.50.140">
    <property type="entry name" value="Nucleic acid-binding proteins"/>
    <property type="match status" value="1"/>
</dbReference>
<dbReference type="EMBL" id="FNUS01000008">
    <property type="protein sequence ID" value="SEG60623.1"/>
    <property type="molecule type" value="Genomic_DNA"/>
</dbReference>
<evidence type="ECO:0000313" key="6">
    <source>
        <dbReference type="EMBL" id="SEG60623.1"/>
    </source>
</evidence>
<organism evidence="6 7">
    <name type="scientific">Halpernia humi</name>
    <dbReference type="NCBI Taxonomy" id="493375"/>
    <lineage>
        <taxon>Bacteria</taxon>
        <taxon>Pseudomonadati</taxon>
        <taxon>Bacteroidota</taxon>
        <taxon>Flavobacteriia</taxon>
        <taxon>Flavobacteriales</taxon>
        <taxon>Weeksellaceae</taxon>
        <taxon>Chryseobacterium group</taxon>
        <taxon>Halpernia</taxon>
    </lineage>
</organism>
<sequence>MIPETFSALPVLQQSFWYLAAFASLIFIFQTILTLLGTHSGDLSTDFDADTNHFDAPFVLFTFRNLINFLLGFGWTGVAFYGKYSDTLVVIFAAVVGIIFVAMFFFIIKQMLKLQEDNSFKIENTLGKTAQVYMNIPPHKNGIGKIQMSIKGSFHELEAVTEESETIFASEMVKVVKVENQILIVEKI</sequence>
<dbReference type="OrthoDB" id="189831at2"/>
<dbReference type="Proteomes" id="UP000236738">
    <property type="component" value="Unassembled WGS sequence"/>
</dbReference>
<evidence type="ECO:0000256" key="4">
    <source>
        <dbReference type="ARBA" id="ARBA00023136"/>
    </source>
</evidence>
<keyword evidence="7" id="KW-1185">Reference proteome</keyword>
<evidence type="ECO:0000256" key="3">
    <source>
        <dbReference type="ARBA" id="ARBA00022989"/>
    </source>
</evidence>
<evidence type="ECO:0000256" key="2">
    <source>
        <dbReference type="ARBA" id="ARBA00022692"/>
    </source>
</evidence>
<dbReference type="InterPro" id="IPR036640">
    <property type="entry name" value="ABC1_TM_sf"/>
</dbReference>
<evidence type="ECO:0000256" key="1">
    <source>
        <dbReference type="ARBA" id="ARBA00004651"/>
    </source>
</evidence>
<keyword evidence="4 5" id="KW-0472">Membrane</keyword>
<evidence type="ECO:0000256" key="5">
    <source>
        <dbReference type="SAM" id="Phobius"/>
    </source>
</evidence>
<feature type="transmembrane region" description="Helical" evidence="5">
    <location>
        <begin position="16"/>
        <end position="37"/>
    </location>
</feature>
<evidence type="ECO:0000313" key="7">
    <source>
        <dbReference type="Proteomes" id="UP000236738"/>
    </source>
</evidence>
<name>A0A1H6BIT9_9FLAO</name>
<accession>A0A1H6BIT9</accession>
<dbReference type="GO" id="GO:0006508">
    <property type="term" value="P:proteolysis"/>
    <property type="evidence" value="ECO:0007669"/>
    <property type="project" value="UniProtKB-KW"/>
</dbReference>
<dbReference type="InterPro" id="IPR012340">
    <property type="entry name" value="NA-bd_OB-fold"/>
</dbReference>
<dbReference type="GO" id="GO:0005524">
    <property type="term" value="F:ATP binding"/>
    <property type="evidence" value="ECO:0007669"/>
    <property type="project" value="InterPro"/>
</dbReference>
<keyword evidence="3 5" id="KW-1133">Transmembrane helix</keyword>
<proteinExistence type="predicted"/>
<dbReference type="GO" id="GO:0005886">
    <property type="term" value="C:plasma membrane"/>
    <property type="evidence" value="ECO:0007669"/>
    <property type="project" value="UniProtKB-SubCell"/>
</dbReference>
<dbReference type="RefSeq" id="WP_103914750.1">
    <property type="nucleotide sequence ID" value="NZ_FNUS01000008.1"/>
</dbReference>
<dbReference type="AlphaFoldDB" id="A0A1H6BIT9"/>
<keyword evidence="6" id="KW-0645">Protease</keyword>
<protein>
    <submittedName>
        <fullName evidence="6">Membrane protein implicated in regulation of membrane protease activity</fullName>
    </submittedName>
</protein>
<dbReference type="GO" id="GO:0008233">
    <property type="term" value="F:peptidase activity"/>
    <property type="evidence" value="ECO:0007669"/>
    <property type="project" value="UniProtKB-KW"/>
</dbReference>
<feature type="transmembrane region" description="Helical" evidence="5">
    <location>
        <begin position="88"/>
        <end position="108"/>
    </location>
</feature>
<comment type="subcellular location">
    <subcellularLocation>
        <location evidence="1">Cell membrane</location>
        <topology evidence="1">Multi-pass membrane protein</topology>
    </subcellularLocation>
</comment>
<keyword evidence="6" id="KW-0378">Hydrolase</keyword>
<feature type="transmembrane region" description="Helical" evidence="5">
    <location>
        <begin position="58"/>
        <end position="82"/>
    </location>
</feature>